<protein>
    <recommendedName>
        <fullName evidence="3">Lantibiotic</fullName>
    </recommendedName>
</protein>
<name>A0AAD1C945_STRIT</name>
<organism evidence="1 2">
    <name type="scientific">Streptococcus intermedius</name>
    <dbReference type="NCBI Taxonomy" id="1338"/>
    <lineage>
        <taxon>Bacteria</taxon>
        <taxon>Bacillati</taxon>
        <taxon>Bacillota</taxon>
        <taxon>Bacilli</taxon>
        <taxon>Lactobacillales</taxon>
        <taxon>Streptococcaceae</taxon>
        <taxon>Streptococcus</taxon>
        <taxon>Streptococcus anginosus group</taxon>
    </lineage>
</organism>
<reference evidence="1 2" key="1">
    <citation type="journal article" date="2017" name="Infect. Immun.">
        <title>Characterization of the Pathogenicity of Streptococcus intermedius TYG1620 Isolated from a Human Brain Abscess Based on the Complete Genome Sequence with Transcriptome Analysis and Transposon Mutagenesis in a Murine Subcutaneous Abscess Model.</title>
        <authorList>
            <person name="Hasegawa N."/>
            <person name="Sekizuka T."/>
            <person name="Sugi Y."/>
            <person name="Kawakami N."/>
            <person name="Ogasawara Y."/>
            <person name="Kato K."/>
            <person name="Yamashita A."/>
            <person name="Takeuchi F."/>
            <person name="Kuroda M."/>
        </authorList>
    </citation>
    <scope>NUCLEOTIDE SEQUENCE [LARGE SCALE GENOMIC DNA]</scope>
    <source>
        <strain evidence="1 2">TYG1620</strain>
    </source>
</reference>
<proteinExistence type="predicted"/>
<dbReference type="Proteomes" id="UP000217792">
    <property type="component" value="Chromosome"/>
</dbReference>
<evidence type="ECO:0000313" key="2">
    <source>
        <dbReference type="Proteomes" id="UP000217792"/>
    </source>
</evidence>
<gene>
    <name evidence="1" type="ORF">SITYG_12470</name>
</gene>
<dbReference type="AlphaFoldDB" id="A0AAD1C945"/>
<dbReference type="EMBL" id="AP014880">
    <property type="protein sequence ID" value="BAW17226.1"/>
    <property type="molecule type" value="Genomic_DNA"/>
</dbReference>
<evidence type="ECO:0008006" key="3">
    <source>
        <dbReference type="Google" id="ProtNLM"/>
    </source>
</evidence>
<dbReference type="RefSeq" id="WP_037582862.1">
    <property type="nucleotide sequence ID" value="NZ_AP014880.1"/>
</dbReference>
<evidence type="ECO:0000313" key="1">
    <source>
        <dbReference type="EMBL" id="BAW17226.1"/>
    </source>
</evidence>
<sequence length="69" mass="7595">MSNHDDFQLDTNKVNFDNDQEVRGPLSWLGGTVLTSIVTGCTGDCLTRHCADNVTKNTGCTVTHPRCKR</sequence>
<accession>A0AAD1C945</accession>